<evidence type="ECO:0000259" key="2">
    <source>
        <dbReference type="Pfam" id="PF19313"/>
    </source>
</evidence>
<feature type="domain" description="DUF5916" evidence="2">
    <location>
        <begin position="375"/>
        <end position="750"/>
    </location>
</feature>
<dbReference type="Gene3D" id="2.60.40.1190">
    <property type="match status" value="1"/>
</dbReference>
<proteinExistence type="predicted"/>
<dbReference type="Pfam" id="PF19313">
    <property type="entry name" value="DUF5916"/>
    <property type="match status" value="2"/>
</dbReference>
<keyword evidence="1" id="KW-0732">Signal</keyword>
<dbReference type="InterPro" id="IPR045670">
    <property type="entry name" value="DUF5916"/>
</dbReference>
<protein>
    <recommendedName>
        <fullName evidence="2">DUF5916 domain-containing protein</fullName>
    </recommendedName>
</protein>
<evidence type="ECO:0000313" key="3">
    <source>
        <dbReference type="EMBL" id="CAA9307942.1"/>
    </source>
</evidence>
<feature type="signal peptide" evidence="1">
    <location>
        <begin position="1"/>
        <end position="20"/>
    </location>
</feature>
<reference evidence="3" key="1">
    <citation type="submission" date="2020-02" db="EMBL/GenBank/DDBJ databases">
        <authorList>
            <person name="Meier V. D."/>
        </authorList>
    </citation>
    <scope>NUCLEOTIDE SEQUENCE</scope>
    <source>
        <strain evidence="3">AVDCRST_MAG71</strain>
    </source>
</reference>
<gene>
    <name evidence="3" type="ORF">AVDCRST_MAG71-500</name>
</gene>
<feature type="domain" description="DUF5916" evidence="2">
    <location>
        <begin position="218"/>
        <end position="317"/>
    </location>
</feature>
<dbReference type="SUPFAM" id="SSF49344">
    <property type="entry name" value="CBD9-like"/>
    <property type="match status" value="1"/>
</dbReference>
<sequence length="754" mass="84420">MRSPLALAVLAALAAPAVHAIEVDGRIDPAEWEGAQHVTDFRLTQPLTRAPAPQPTEAWIKATPEGLAVGFRNLQDARVPRTRQRTQRDEGGPVDRVNVYVDFDGDGRTGYNFMVTLAGSIEDGTLANENQFSNDWDGDWRHAVSEDEAGWSAEFLIPWHIAPMRSATGESRTVAVALDRVLGATGERSAWPAISYQEPRYLSRFQKIEMPKFSQALLAVTPYVVGVYDAVGRRADFDAGGDLFWKPNGQFQLSATVNPDFGQVESDQLVVNFGAVETFFNDKRPFFTENQSFFDVPFGSLGNANRLIYTRRVGGPRDDRQGSGDVTAAVKVNGSVAGVNYGVFAATEGEDVGRDFYAARVTRDFGAQGFGAMVTHVTRPYLDREASVFSVDHRFRPSDRWNIRTTAVASSINQAGTRTRDSGVQLRIDHELGKGWRQQLYAVHLGDQLQLNDFGFLERNNFNYARYEIARRLTALSESSMFNSHEVRAAVSRRTNDHGLHIGDAWAVNRISERKDGGNQVMEIAGWTKGHDDLITRGNGVVKMPEKLFVFAERSRPRKGQWGWYGNVRYFAEGLGGVDDGAVSVYVEPTFHVNDTLSFSLGLEARHNPDWLLWRPDEDPATRDNRLATFESNQLSLNAGVTWLIDPKQELRVRLEAIGLDARVRQTWRVEPDGTPIAVDEPVADFGLRNMGFQVRYRYELAPLSHLYIAYVRGGDLYDEEIGRPFNATDEFSGAFDLRDSEQLLIKLSYRFEI</sequence>
<dbReference type="AlphaFoldDB" id="A0A6J4KL61"/>
<feature type="chain" id="PRO_5026977377" description="DUF5916 domain-containing protein" evidence="1">
    <location>
        <begin position="21"/>
        <end position="754"/>
    </location>
</feature>
<accession>A0A6J4KL61</accession>
<dbReference type="EMBL" id="CADCUA010000149">
    <property type="protein sequence ID" value="CAA9307942.1"/>
    <property type="molecule type" value="Genomic_DNA"/>
</dbReference>
<organism evidence="3">
    <name type="scientific">uncultured Lysobacter sp</name>
    <dbReference type="NCBI Taxonomy" id="271060"/>
    <lineage>
        <taxon>Bacteria</taxon>
        <taxon>Pseudomonadati</taxon>
        <taxon>Pseudomonadota</taxon>
        <taxon>Gammaproteobacteria</taxon>
        <taxon>Lysobacterales</taxon>
        <taxon>Lysobacteraceae</taxon>
        <taxon>Lysobacter</taxon>
        <taxon>environmental samples</taxon>
    </lineage>
</organism>
<name>A0A6J4KL61_9GAMM</name>
<evidence type="ECO:0000256" key="1">
    <source>
        <dbReference type="SAM" id="SignalP"/>
    </source>
</evidence>